<reference evidence="2" key="1">
    <citation type="journal article" date="2012" name="J. Bacteriol.">
        <title>Genome sequence of the haloalkaliphilic methanotrophic bacterium Methylomicrobium alcaliphilum 20Z.</title>
        <authorList>
            <person name="Vuilleumier S."/>
            <person name="Khmelenina V.N."/>
            <person name="Bringel F."/>
            <person name="Reshetnikov A.S."/>
            <person name="Lajus A."/>
            <person name="Mangenot S."/>
            <person name="Rouy Z."/>
            <person name="Op den Camp H.J."/>
            <person name="Jetten M.S."/>
            <person name="Dispirito A.A."/>
            <person name="Dunfield P."/>
            <person name="Klotz M.G."/>
            <person name="Semrau J.D."/>
            <person name="Stein L.Y."/>
            <person name="Barbe V."/>
            <person name="Medigue C."/>
            <person name="Trotsenko Y.A."/>
            <person name="Kalyuzhnaya M.G."/>
        </authorList>
    </citation>
    <scope>NUCLEOTIDE SEQUENCE [LARGE SCALE GENOMIC DNA]</scope>
    <source>
        <strain evidence="2">DSM 19304 / NCIMB 14124 / VKM B-2133 / 20Z</strain>
    </source>
</reference>
<dbReference type="PATRIC" id="fig|271065.3.peg.2448"/>
<dbReference type="STRING" id="1091494.MEALZ_2384"/>
<evidence type="ECO:0000313" key="2">
    <source>
        <dbReference type="Proteomes" id="UP000008315"/>
    </source>
</evidence>
<proteinExistence type="predicted"/>
<dbReference type="Proteomes" id="UP000008315">
    <property type="component" value="Chromosome"/>
</dbReference>
<name>G4SVK6_META2</name>
<dbReference type="EMBL" id="FO082060">
    <property type="protein sequence ID" value="CCE24065.1"/>
    <property type="molecule type" value="Genomic_DNA"/>
</dbReference>
<keyword evidence="2" id="KW-1185">Reference proteome</keyword>
<organism evidence="1 2">
    <name type="scientific">Methylotuvimicrobium alcaliphilum (strain DSM 19304 / NCIMB 14124 / VKM B-2133 / 20Z)</name>
    <name type="common">Methylomicrobium alcaliphilum</name>
    <dbReference type="NCBI Taxonomy" id="1091494"/>
    <lineage>
        <taxon>Bacteria</taxon>
        <taxon>Pseudomonadati</taxon>
        <taxon>Pseudomonadota</taxon>
        <taxon>Gammaproteobacteria</taxon>
        <taxon>Methylococcales</taxon>
        <taxon>Methylococcaceae</taxon>
        <taxon>Methylotuvimicrobium</taxon>
    </lineage>
</organism>
<dbReference type="AlphaFoldDB" id="G4SVK6"/>
<gene>
    <name evidence="1" type="ordered locus">MEALZ_2384</name>
</gene>
<dbReference type="HOGENOM" id="CLU_2409826_0_0_6"/>
<dbReference type="KEGG" id="mah:MEALZ_2384"/>
<protein>
    <submittedName>
        <fullName evidence="1">Uncharacterized protein</fullName>
    </submittedName>
</protein>
<evidence type="ECO:0000313" key="1">
    <source>
        <dbReference type="EMBL" id="CCE24065.1"/>
    </source>
</evidence>
<accession>G4SVK6</accession>
<sequence length="92" mass="10682">MLRTFSRRYPQSYPQILWKTDKRTHHYTSKVPANSHPFFLKLLFKYVAGMQRSEIREWRGPELPGLRFAPSGLRYLDPPEAVGSDLATVTCA</sequence>